<keyword evidence="3" id="KW-1185">Reference proteome</keyword>
<evidence type="ECO:0000313" key="3">
    <source>
        <dbReference type="Proteomes" id="UP000886523"/>
    </source>
</evidence>
<comment type="caution">
    <text evidence="2">The sequence shown here is derived from an EMBL/GenBank/DDBJ whole genome shotgun (WGS) entry which is preliminary data.</text>
</comment>
<name>A0A9P6B8V8_9AGAM</name>
<dbReference type="OrthoDB" id="2123952at2759"/>
<feature type="region of interest" description="Disordered" evidence="1">
    <location>
        <begin position="214"/>
        <end position="245"/>
    </location>
</feature>
<feature type="region of interest" description="Disordered" evidence="1">
    <location>
        <begin position="103"/>
        <end position="156"/>
    </location>
</feature>
<dbReference type="Proteomes" id="UP000886523">
    <property type="component" value="Unassembled WGS sequence"/>
</dbReference>
<dbReference type="AlphaFoldDB" id="A0A9P6B8V8"/>
<accession>A0A9P6B8V8</accession>
<proteinExistence type="predicted"/>
<feature type="compositionally biased region" description="Polar residues" evidence="1">
    <location>
        <begin position="118"/>
        <end position="137"/>
    </location>
</feature>
<feature type="compositionally biased region" description="Low complexity" evidence="1">
    <location>
        <begin position="106"/>
        <end position="117"/>
    </location>
</feature>
<gene>
    <name evidence="2" type="ORF">BS47DRAFT_1387896</name>
</gene>
<protein>
    <recommendedName>
        <fullName evidence="4">Transcription factor domain-containing protein</fullName>
    </recommendedName>
</protein>
<evidence type="ECO:0000313" key="2">
    <source>
        <dbReference type="EMBL" id="KAF9519602.1"/>
    </source>
</evidence>
<evidence type="ECO:0008006" key="4">
    <source>
        <dbReference type="Google" id="ProtNLM"/>
    </source>
</evidence>
<sequence>MSPNYCSTSMVKFQFGARGKLMTIWLLIIYQASTVHWPATCAVNSLSPLLQLKIYTVQILPTRLAKGEGDIALIWLVANDEGVRSASTTMNHDGVAPIATLDPIASSSTQSPPYTTPNASGNISRMESSNRSSTPPTGSLGGARVNPSPGTPALFQQTSVNETPTQDLLVGSPSVRLFQSYVHHSGTRPPTSNDSLLLPPGWSDSGSVLNSFSVLQPEPSPSTGTRDQSADRSFPLNLSDERPPNFSPRAIVDTRLYNPHLPDNAQSSLRFGKQQVARSHHSFASSSSTISGGTDIVHRDLLVATHLCPSFPEATDRMSHHPNFLPMASSRIQGGLVYDRFQDFGNDHPRVLATTPDALGARSYEMLNQPSVEFSRQMWWESLTTYYGGTRAHAARCITDDLSHLFRASHSLVSFINVPLFFSTFHHPSQREHVQPSLVFPMLALSTLIRSTSVIGLGEAGRLKACEFLSICLCRMLKQTRAVELRDLAQSHFDMSLNSGWITPDLAQAALLFMIFESCCHPAHSESRARSALFILDSLILGLGFLDLDKEEYNVTIFNPNSVRTLFSPFPDDIGQAAISRRATKQGCSCSHFQLSTMSPSCRKLTPLWLATPGWSEEWDDVETRREEQRRLVCSALGLTSAYMSYYGSLKSQNLGITKSWNAGKPSLILSSTL</sequence>
<reference evidence="2" key="1">
    <citation type="journal article" date="2020" name="Nat. Commun.">
        <title>Large-scale genome sequencing of mycorrhizal fungi provides insights into the early evolution of symbiotic traits.</title>
        <authorList>
            <person name="Miyauchi S."/>
            <person name="Kiss E."/>
            <person name="Kuo A."/>
            <person name="Drula E."/>
            <person name="Kohler A."/>
            <person name="Sanchez-Garcia M."/>
            <person name="Morin E."/>
            <person name="Andreopoulos B."/>
            <person name="Barry K.W."/>
            <person name="Bonito G."/>
            <person name="Buee M."/>
            <person name="Carver A."/>
            <person name="Chen C."/>
            <person name="Cichocki N."/>
            <person name="Clum A."/>
            <person name="Culley D."/>
            <person name="Crous P.W."/>
            <person name="Fauchery L."/>
            <person name="Girlanda M."/>
            <person name="Hayes R.D."/>
            <person name="Keri Z."/>
            <person name="LaButti K."/>
            <person name="Lipzen A."/>
            <person name="Lombard V."/>
            <person name="Magnuson J."/>
            <person name="Maillard F."/>
            <person name="Murat C."/>
            <person name="Nolan M."/>
            <person name="Ohm R.A."/>
            <person name="Pangilinan J."/>
            <person name="Pereira M.F."/>
            <person name="Perotto S."/>
            <person name="Peter M."/>
            <person name="Pfister S."/>
            <person name="Riley R."/>
            <person name="Sitrit Y."/>
            <person name="Stielow J.B."/>
            <person name="Szollosi G."/>
            <person name="Zifcakova L."/>
            <person name="Stursova M."/>
            <person name="Spatafora J.W."/>
            <person name="Tedersoo L."/>
            <person name="Vaario L.M."/>
            <person name="Yamada A."/>
            <person name="Yan M."/>
            <person name="Wang P."/>
            <person name="Xu J."/>
            <person name="Bruns T."/>
            <person name="Baldrian P."/>
            <person name="Vilgalys R."/>
            <person name="Dunand C."/>
            <person name="Henrissat B."/>
            <person name="Grigoriev I.V."/>
            <person name="Hibbett D."/>
            <person name="Nagy L.G."/>
            <person name="Martin F.M."/>
        </authorList>
    </citation>
    <scope>NUCLEOTIDE SEQUENCE</scope>
    <source>
        <strain evidence="2">UP504</strain>
    </source>
</reference>
<dbReference type="EMBL" id="MU128916">
    <property type="protein sequence ID" value="KAF9519602.1"/>
    <property type="molecule type" value="Genomic_DNA"/>
</dbReference>
<organism evidence="2 3">
    <name type="scientific">Hydnum rufescens UP504</name>
    <dbReference type="NCBI Taxonomy" id="1448309"/>
    <lineage>
        <taxon>Eukaryota</taxon>
        <taxon>Fungi</taxon>
        <taxon>Dikarya</taxon>
        <taxon>Basidiomycota</taxon>
        <taxon>Agaricomycotina</taxon>
        <taxon>Agaricomycetes</taxon>
        <taxon>Cantharellales</taxon>
        <taxon>Hydnaceae</taxon>
        <taxon>Hydnum</taxon>
    </lineage>
</organism>
<evidence type="ECO:0000256" key="1">
    <source>
        <dbReference type="SAM" id="MobiDB-lite"/>
    </source>
</evidence>